<evidence type="ECO:0000256" key="4">
    <source>
        <dbReference type="SAM" id="MobiDB-lite"/>
    </source>
</evidence>
<feature type="domain" description="RRM" evidence="5">
    <location>
        <begin position="7"/>
        <end position="104"/>
    </location>
</feature>
<name>A0A9Q1QJD1_9CARY</name>
<accession>A0A9Q1QJD1</accession>
<feature type="coiled-coil region" evidence="3">
    <location>
        <begin position="251"/>
        <end position="299"/>
    </location>
</feature>
<keyword evidence="3" id="KW-0175">Coiled coil</keyword>
<dbReference type="InterPro" id="IPR000504">
    <property type="entry name" value="RRM_dom"/>
</dbReference>
<dbReference type="Pfam" id="PF00076">
    <property type="entry name" value="RRM_1"/>
    <property type="match status" value="2"/>
</dbReference>
<dbReference type="InterPro" id="IPR050886">
    <property type="entry name" value="RNA-binding_reg"/>
</dbReference>
<evidence type="ECO:0000256" key="1">
    <source>
        <dbReference type="ARBA" id="ARBA00022884"/>
    </source>
</evidence>
<evidence type="ECO:0000259" key="5">
    <source>
        <dbReference type="PROSITE" id="PS50102"/>
    </source>
</evidence>
<feature type="region of interest" description="Disordered" evidence="4">
    <location>
        <begin position="209"/>
        <end position="251"/>
    </location>
</feature>
<dbReference type="SUPFAM" id="SSF54928">
    <property type="entry name" value="RNA-binding domain, RBD"/>
    <property type="match status" value="1"/>
</dbReference>
<dbReference type="InterPro" id="IPR012677">
    <property type="entry name" value="Nucleotide-bd_a/b_plait_sf"/>
</dbReference>
<dbReference type="GO" id="GO:0005739">
    <property type="term" value="C:mitochondrion"/>
    <property type="evidence" value="ECO:0007669"/>
    <property type="project" value="TreeGrafter"/>
</dbReference>
<keyword evidence="7" id="KW-1185">Reference proteome</keyword>
<sequence>MTMDDENSIYVGGLPYECTESQLRRVFELYGSVVAVKITAAYNYLSAHKAHIRGGELIINDRGVGGKCYGFVTFTNPRSAAEAIEEMDGRTIGGRVVRVNEVKSRGAGGRSNYGREKFRRNERELDWDKGRDRERDSDYGRERPRDHSREHGGERERRYDHTYDPDQARDFVHGRDRDKGRDEEEWEQDYDRTRDQEWERDDDFETAEDRRLDRDDDHDRRGEENKDQYIKRKTSYDRHSRELSSESSDYYHQVEEQLDSLIKRREELRKEKSDMEQRLEEKKQLIVDLQKKSMKLEDALTSSKKLSSKRQMQLNKLHKCFQQVKEYGEKLKTSEQDLQDLVNSVTMEIDADGDLGVTDVYVTNGKDRNAKKLCWVFGF</sequence>
<dbReference type="GO" id="GO:0003723">
    <property type="term" value="F:RNA binding"/>
    <property type="evidence" value="ECO:0007669"/>
    <property type="project" value="UniProtKB-UniRule"/>
</dbReference>
<feature type="compositionally biased region" description="Basic and acidic residues" evidence="4">
    <location>
        <begin position="130"/>
        <end position="182"/>
    </location>
</feature>
<evidence type="ECO:0000256" key="2">
    <source>
        <dbReference type="PROSITE-ProRule" id="PRU00176"/>
    </source>
</evidence>
<dbReference type="SMART" id="SM00360">
    <property type="entry name" value="RRM"/>
    <property type="match status" value="1"/>
</dbReference>
<dbReference type="Proteomes" id="UP001153076">
    <property type="component" value="Unassembled WGS sequence"/>
</dbReference>
<dbReference type="AlphaFoldDB" id="A0A9Q1QJD1"/>
<organism evidence="6 7">
    <name type="scientific">Carnegiea gigantea</name>
    <dbReference type="NCBI Taxonomy" id="171969"/>
    <lineage>
        <taxon>Eukaryota</taxon>
        <taxon>Viridiplantae</taxon>
        <taxon>Streptophyta</taxon>
        <taxon>Embryophyta</taxon>
        <taxon>Tracheophyta</taxon>
        <taxon>Spermatophyta</taxon>
        <taxon>Magnoliopsida</taxon>
        <taxon>eudicotyledons</taxon>
        <taxon>Gunneridae</taxon>
        <taxon>Pentapetalae</taxon>
        <taxon>Caryophyllales</taxon>
        <taxon>Cactineae</taxon>
        <taxon>Cactaceae</taxon>
        <taxon>Cactoideae</taxon>
        <taxon>Echinocereeae</taxon>
        <taxon>Carnegiea</taxon>
    </lineage>
</organism>
<feature type="region of interest" description="Disordered" evidence="4">
    <location>
        <begin position="130"/>
        <end position="192"/>
    </location>
</feature>
<protein>
    <recommendedName>
        <fullName evidence="5">RRM domain-containing protein</fullName>
    </recommendedName>
</protein>
<keyword evidence="1 2" id="KW-0694">RNA-binding</keyword>
<evidence type="ECO:0000256" key="3">
    <source>
        <dbReference type="SAM" id="Coils"/>
    </source>
</evidence>
<dbReference type="PANTHER" id="PTHR48024">
    <property type="entry name" value="GEO13361P1-RELATED"/>
    <property type="match status" value="1"/>
</dbReference>
<dbReference type="GO" id="GO:0005634">
    <property type="term" value="C:nucleus"/>
    <property type="evidence" value="ECO:0007669"/>
    <property type="project" value="TreeGrafter"/>
</dbReference>
<dbReference type="OrthoDB" id="272703at2759"/>
<dbReference type="InterPro" id="IPR035979">
    <property type="entry name" value="RBD_domain_sf"/>
</dbReference>
<dbReference type="CDD" id="cd00590">
    <property type="entry name" value="RRM_SF"/>
    <property type="match status" value="1"/>
</dbReference>
<dbReference type="Gene3D" id="3.30.70.330">
    <property type="match status" value="1"/>
</dbReference>
<dbReference type="PANTHER" id="PTHR48024:SF56">
    <property type="entry name" value="HETEROGENEOUS NUCLEAR RIBONUCLEOPROTEIN A0"/>
    <property type="match status" value="1"/>
</dbReference>
<feature type="compositionally biased region" description="Basic and acidic residues" evidence="4">
    <location>
        <begin position="209"/>
        <end position="244"/>
    </location>
</feature>
<dbReference type="PROSITE" id="PS50102">
    <property type="entry name" value="RRM"/>
    <property type="match status" value="1"/>
</dbReference>
<proteinExistence type="predicted"/>
<evidence type="ECO:0000313" key="6">
    <source>
        <dbReference type="EMBL" id="KAJ8442350.1"/>
    </source>
</evidence>
<evidence type="ECO:0000313" key="7">
    <source>
        <dbReference type="Proteomes" id="UP001153076"/>
    </source>
</evidence>
<dbReference type="EMBL" id="JAKOGI010000142">
    <property type="protein sequence ID" value="KAJ8442350.1"/>
    <property type="molecule type" value="Genomic_DNA"/>
</dbReference>
<gene>
    <name evidence="6" type="ORF">Cgig2_018606</name>
</gene>
<comment type="caution">
    <text evidence="6">The sequence shown here is derived from an EMBL/GenBank/DDBJ whole genome shotgun (WGS) entry which is preliminary data.</text>
</comment>
<reference evidence="6" key="1">
    <citation type="submission" date="2022-04" db="EMBL/GenBank/DDBJ databases">
        <title>Carnegiea gigantea Genome sequencing and assembly v2.</title>
        <authorList>
            <person name="Copetti D."/>
            <person name="Sanderson M.J."/>
            <person name="Burquez A."/>
            <person name="Wojciechowski M.F."/>
        </authorList>
    </citation>
    <scope>NUCLEOTIDE SEQUENCE</scope>
    <source>
        <strain evidence="6">SGP5-SGP5p</strain>
        <tissue evidence="6">Aerial part</tissue>
    </source>
</reference>